<feature type="compositionally biased region" description="Polar residues" evidence="1">
    <location>
        <begin position="448"/>
        <end position="463"/>
    </location>
</feature>
<feature type="compositionally biased region" description="Polar residues" evidence="1">
    <location>
        <begin position="328"/>
        <end position="338"/>
    </location>
</feature>
<protein>
    <submittedName>
        <fullName evidence="3">Uncharacterized protein</fullName>
    </submittedName>
</protein>
<feature type="chain" id="PRO_5035826028" evidence="2">
    <location>
        <begin position="37"/>
        <end position="479"/>
    </location>
</feature>
<sequence>MCARARASKRYVRGAHRATVPLLALLFAASFRATTTCPVAAVTTDFRFSDFGFFFRCPSPVFQVSGLFPRSTTSDYCCCPHTYRFSILYARTCITCQGTYLKDTTTWSDMQYEAEDTVSEIKYYYPKKMFLEKAEMEADQIDTAEKNVSIQNHSPTNHLGVSTKCLKETILQCRNAFKDDPKKPNTEASEFLQRTFGDVTKNNNLDTEENMNLCVQTAQDQKTEPYYRSGYKKFTLRRNEEDSNDSNVIETPTVIEQLPVNLIEQIEVNEPRGRINRACKGVRYQQFMNDTLSKRQNKKMGPKKLANADDTVAKRRKGKKCNIKEENNQAPEINSLPIQSRRETRNSAKAAALRKLKENTDEIIEDNKRKLISDDITKELDSTSIMVVPKKRFRTNENDNKCETAEEPKRLPSPISSEASSSRLSSPESSTSSSSTHVHYKKRVSRTFAESQSNTNPTSSDSNVNLQTLADVALRGIPF</sequence>
<proteinExistence type="predicted"/>
<feature type="compositionally biased region" description="Basic and acidic residues" evidence="1">
    <location>
        <begin position="396"/>
        <end position="410"/>
    </location>
</feature>
<feature type="compositionally biased region" description="Low complexity" evidence="1">
    <location>
        <begin position="412"/>
        <end position="436"/>
    </location>
</feature>
<organism evidence="3 4">
    <name type="scientific">Acyrthosiphon pisum</name>
    <name type="common">Pea aphid</name>
    <dbReference type="NCBI Taxonomy" id="7029"/>
    <lineage>
        <taxon>Eukaryota</taxon>
        <taxon>Metazoa</taxon>
        <taxon>Ecdysozoa</taxon>
        <taxon>Arthropoda</taxon>
        <taxon>Hexapoda</taxon>
        <taxon>Insecta</taxon>
        <taxon>Pterygota</taxon>
        <taxon>Neoptera</taxon>
        <taxon>Paraneoptera</taxon>
        <taxon>Hemiptera</taxon>
        <taxon>Sternorrhyncha</taxon>
        <taxon>Aphidomorpha</taxon>
        <taxon>Aphidoidea</taxon>
        <taxon>Aphididae</taxon>
        <taxon>Macrosiphini</taxon>
        <taxon>Acyrthosiphon</taxon>
    </lineage>
</organism>
<dbReference type="RefSeq" id="XP_008181812.1">
    <property type="nucleotide sequence ID" value="XM_008183590.2"/>
</dbReference>
<dbReference type="GeneID" id="100165535"/>
<feature type="region of interest" description="Disordered" evidence="1">
    <location>
        <begin position="295"/>
        <end position="350"/>
    </location>
</feature>
<dbReference type="OrthoDB" id="6599209at2759"/>
<keyword evidence="2" id="KW-0732">Signal</keyword>
<dbReference type="AlphaFoldDB" id="A0A8R2B4V2"/>
<evidence type="ECO:0000256" key="2">
    <source>
        <dbReference type="SAM" id="SignalP"/>
    </source>
</evidence>
<feature type="signal peptide" evidence="2">
    <location>
        <begin position="1"/>
        <end position="36"/>
    </location>
</feature>
<evidence type="ECO:0000313" key="3">
    <source>
        <dbReference type="EnsemblMetazoa" id="XP_008181812.1"/>
    </source>
</evidence>
<evidence type="ECO:0000256" key="1">
    <source>
        <dbReference type="SAM" id="MobiDB-lite"/>
    </source>
</evidence>
<feature type="region of interest" description="Disordered" evidence="1">
    <location>
        <begin position="396"/>
        <end position="463"/>
    </location>
</feature>
<reference evidence="3" key="2">
    <citation type="submission" date="2022-06" db="UniProtKB">
        <authorList>
            <consortium name="EnsemblMetazoa"/>
        </authorList>
    </citation>
    <scope>IDENTIFICATION</scope>
</reference>
<dbReference type="Proteomes" id="UP000007819">
    <property type="component" value="Chromosome A1"/>
</dbReference>
<keyword evidence="4" id="KW-1185">Reference proteome</keyword>
<reference evidence="4" key="1">
    <citation type="submission" date="2010-06" db="EMBL/GenBank/DDBJ databases">
        <authorList>
            <person name="Jiang H."/>
            <person name="Abraham K."/>
            <person name="Ali S."/>
            <person name="Alsbrooks S.L."/>
            <person name="Anim B.N."/>
            <person name="Anosike U.S."/>
            <person name="Attaway T."/>
            <person name="Bandaranaike D.P."/>
            <person name="Battles P.K."/>
            <person name="Bell S.N."/>
            <person name="Bell A.V."/>
            <person name="Beltran B."/>
            <person name="Bickham C."/>
            <person name="Bustamante Y."/>
            <person name="Caleb T."/>
            <person name="Canada A."/>
            <person name="Cardenas V."/>
            <person name="Carter K."/>
            <person name="Chacko J."/>
            <person name="Chandrabose M.N."/>
            <person name="Chavez D."/>
            <person name="Chavez A."/>
            <person name="Chen L."/>
            <person name="Chu H.-S."/>
            <person name="Claassen K.J."/>
            <person name="Cockrell R."/>
            <person name="Collins M."/>
            <person name="Cooper J.A."/>
            <person name="Cree A."/>
            <person name="Curry S.M."/>
            <person name="Da Y."/>
            <person name="Dao M.D."/>
            <person name="Das B."/>
            <person name="Davila M.-L."/>
            <person name="Davy-Carroll L."/>
            <person name="Denson S."/>
            <person name="Dinh H."/>
            <person name="Ebong V.E."/>
            <person name="Edwards J.R."/>
            <person name="Egan A."/>
            <person name="El-Daye J."/>
            <person name="Escobedo L."/>
            <person name="Fernandez S."/>
            <person name="Fernando P.R."/>
            <person name="Flagg N."/>
            <person name="Forbes L.D."/>
            <person name="Fowler R.G."/>
            <person name="Fu Q."/>
            <person name="Gabisi R.A."/>
            <person name="Ganer J."/>
            <person name="Garbino Pronczuk A."/>
            <person name="Garcia R.M."/>
            <person name="Garner T."/>
            <person name="Garrett T.E."/>
            <person name="Gonzalez D.A."/>
            <person name="Hamid H."/>
            <person name="Hawkins E.S."/>
            <person name="Hirani K."/>
            <person name="Hogues M.E."/>
            <person name="Hollins B."/>
            <person name="Hsiao C.-H."/>
            <person name="Jabil R."/>
            <person name="James M.L."/>
            <person name="Jhangiani S.N."/>
            <person name="Johnson B."/>
            <person name="Johnson Q."/>
            <person name="Joshi V."/>
            <person name="Kalu J.B."/>
            <person name="Kam C."/>
            <person name="Kashfia A."/>
            <person name="Keebler J."/>
            <person name="Kisamo H."/>
            <person name="Kovar C.L."/>
            <person name="Lago L.A."/>
            <person name="Lai C.-Y."/>
            <person name="Laidlaw J."/>
            <person name="Lara F."/>
            <person name="Le T.-K."/>
            <person name="Lee S.L."/>
            <person name="Legall F.H."/>
            <person name="Lemon S.J."/>
            <person name="Lewis L.R."/>
            <person name="Li B."/>
            <person name="Liu Y."/>
            <person name="Liu Y.-S."/>
            <person name="Lopez J."/>
            <person name="Lozado R.J."/>
            <person name="Lu J."/>
            <person name="Madu R.C."/>
            <person name="Maheshwari M."/>
            <person name="Maheshwari R."/>
            <person name="Malloy K."/>
            <person name="Martinez E."/>
            <person name="Mathew T."/>
            <person name="Mercado I.C."/>
            <person name="Mercado C."/>
            <person name="Meyer B."/>
            <person name="Montgomery K."/>
            <person name="Morgan M.B."/>
            <person name="Munidasa M."/>
            <person name="Nazareth L.V."/>
            <person name="Nelson J."/>
            <person name="Ng B.M."/>
            <person name="Nguyen N.B."/>
            <person name="Nguyen P.Q."/>
            <person name="Nguyen T."/>
            <person name="Obregon M."/>
            <person name="Okwuonu G.O."/>
            <person name="Onwere C.G."/>
            <person name="Orozco G."/>
            <person name="Parra A."/>
            <person name="Patel S."/>
            <person name="Patil S."/>
            <person name="Perez A."/>
            <person name="Perez Y."/>
            <person name="Pham C."/>
            <person name="Primus E.L."/>
            <person name="Pu L.-L."/>
            <person name="Puazo M."/>
            <person name="Qin X."/>
            <person name="Quiroz J.B."/>
            <person name="Reese J."/>
            <person name="Richards S."/>
            <person name="Rives C.M."/>
            <person name="Robberts R."/>
            <person name="Ruiz S.J."/>
            <person name="Ruiz M.J."/>
            <person name="Santibanez J."/>
            <person name="Schneider B.W."/>
            <person name="Sisson I."/>
            <person name="Smith M."/>
            <person name="Sodergren E."/>
            <person name="Song X.-Z."/>
            <person name="Song B.B."/>
            <person name="Summersgill H."/>
            <person name="Thelus R."/>
            <person name="Thornton R.D."/>
            <person name="Trejos Z.Y."/>
            <person name="Usmani K."/>
            <person name="Vattathil S."/>
            <person name="Villasana D."/>
            <person name="Walker D.L."/>
            <person name="Wang S."/>
            <person name="Wang K."/>
            <person name="White C.S."/>
            <person name="Williams A.C."/>
            <person name="Williamson J."/>
            <person name="Wilson K."/>
            <person name="Woghiren I.O."/>
            <person name="Woodworth J.R."/>
            <person name="Worley K.C."/>
            <person name="Wright R.A."/>
            <person name="Wu W."/>
            <person name="Young L."/>
            <person name="Zhang L."/>
            <person name="Zhang J."/>
            <person name="Zhu Y."/>
            <person name="Muzny D.M."/>
            <person name="Weinstock G."/>
            <person name="Gibbs R.A."/>
        </authorList>
    </citation>
    <scope>NUCLEOTIDE SEQUENCE [LARGE SCALE GENOMIC DNA]</scope>
    <source>
        <strain evidence="4">LSR1</strain>
    </source>
</reference>
<accession>A0A8R2B4V2</accession>
<name>A0A8R2B4V2_ACYPI</name>
<evidence type="ECO:0000313" key="4">
    <source>
        <dbReference type="Proteomes" id="UP000007819"/>
    </source>
</evidence>
<dbReference type="EnsemblMetazoa" id="XM_008183590.3">
    <property type="protein sequence ID" value="XP_008181812.1"/>
    <property type="gene ID" value="LOC100165535"/>
</dbReference>